<dbReference type="Gene3D" id="1.10.533.10">
    <property type="entry name" value="Death Domain, Fas"/>
    <property type="match status" value="1"/>
</dbReference>
<keyword evidence="4" id="KW-1185">Reference proteome</keyword>
<evidence type="ECO:0000313" key="4">
    <source>
        <dbReference type="Proteomes" id="UP001209878"/>
    </source>
</evidence>
<dbReference type="CDD" id="cd01670">
    <property type="entry name" value="Death"/>
    <property type="match status" value="1"/>
</dbReference>
<feature type="coiled-coil region" evidence="1">
    <location>
        <begin position="347"/>
        <end position="412"/>
    </location>
</feature>
<proteinExistence type="predicted"/>
<keyword evidence="1" id="KW-0175">Coiled coil</keyword>
<dbReference type="EMBL" id="JAODUO010000241">
    <property type="protein sequence ID" value="KAK2185294.1"/>
    <property type="molecule type" value="Genomic_DNA"/>
</dbReference>
<dbReference type="InterPro" id="IPR000488">
    <property type="entry name" value="Death_dom"/>
</dbReference>
<evidence type="ECO:0000313" key="3">
    <source>
        <dbReference type="EMBL" id="KAK2185294.1"/>
    </source>
</evidence>
<protein>
    <recommendedName>
        <fullName evidence="2">Death domain-containing protein</fullName>
    </recommendedName>
</protein>
<dbReference type="SUPFAM" id="SSF47986">
    <property type="entry name" value="DEATH domain"/>
    <property type="match status" value="1"/>
</dbReference>
<accession>A0AAD9NZC6</accession>
<evidence type="ECO:0000256" key="1">
    <source>
        <dbReference type="SAM" id="Coils"/>
    </source>
</evidence>
<dbReference type="GO" id="GO:0007165">
    <property type="term" value="P:signal transduction"/>
    <property type="evidence" value="ECO:0007669"/>
    <property type="project" value="InterPro"/>
</dbReference>
<sequence>MLGRPFFMRTRRLDIDRLERKPQENMSVVYTILRTGIGHTEDKLRRVERLYYGASKDAATDARKWITPIKSVMNDVHLTRFTLVWHIEKVIQLSDHLRSNFDADPYNINKLRELMKKVQHFVPDAFSDITDDLRRIVKYLDKYCVSFYSLDGDVVFATAEHYEKERRQFRATIKRSIANIAALPHKFQTTGLSDTDLSSYGEELCRKADCADAPFIVMFAEVCENVRTACGAVRSWIDADVSYSEFVGNDIRQMEKDIDSALAPLRKLEDQFYHTQYQLKQAGHETARVEEELVGLHERENEFIFDEELLVRETNDIGIQIEMKEYRRDELVRNATDHAPMVLQQKYAELCEELRELKTKLPLAKRRLLNARRRLEWLGEKKEQLRVGRQTEERLQDELEEIKILRESSNHKHEETKKVLEVAKAIYLYKTSPDSIEKIYNEQPVELNSCRLPGYRNKDDPFERACVVVAGRLGSDWIRLYRHLPFHPSRGNATIDDDIQMLIDVPRTSLENVVARSLDKWRIHHTRAKIDDLRETLNVIGRRDILQAIETELNPKQSSESTDEQPRSVVENYLLPYLKLVERFDQLRAANKI</sequence>
<name>A0AAD9NZC6_RIDPI</name>
<dbReference type="Proteomes" id="UP001209878">
    <property type="component" value="Unassembled WGS sequence"/>
</dbReference>
<gene>
    <name evidence="3" type="ORF">NP493_241g06137</name>
</gene>
<feature type="domain" description="Death" evidence="2">
    <location>
        <begin position="468"/>
        <end position="553"/>
    </location>
</feature>
<dbReference type="AlphaFoldDB" id="A0AAD9NZC6"/>
<comment type="caution">
    <text evidence="3">The sequence shown here is derived from an EMBL/GenBank/DDBJ whole genome shotgun (WGS) entry which is preliminary data.</text>
</comment>
<dbReference type="PROSITE" id="PS50017">
    <property type="entry name" value="DEATH_DOMAIN"/>
    <property type="match status" value="1"/>
</dbReference>
<organism evidence="3 4">
    <name type="scientific">Ridgeia piscesae</name>
    <name type="common">Tubeworm</name>
    <dbReference type="NCBI Taxonomy" id="27915"/>
    <lineage>
        <taxon>Eukaryota</taxon>
        <taxon>Metazoa</taxon>
        <taxon>Spiralia</taxon>
        <taxon>Lophotrochozoa</taxon>
        <taxon>Annelida</taxon>
        <taxon>Polychaeta</taxon>
        <taxon>Sedentaria</taxon>
        <taxon>Canalipalpata</taxon>
        <taxon>Sabellida</taxon>
        <taxon>Siboglinidae</taxon>
        <taxon>Ridgeia</taxon>
    </lineage>
</organism>
<dbReference type="InterPro" id="IPR011029">
    <property type="entry name" value="DEATH-like_dom_sf"/>
</dbReference>
<reference evidence="3" key="1">
    <citation type="journal article" date="2023" name="Mol. Biol. Evol.">
        <title>Third-Generation Sequencing Reveals the Adaptive Role of the Epigenome in Three Deep-Sea Polychaetes.</title>
        <authorList>
            <person name="Perez M."/>
            <person name="Aroh O."/>
            <person name="Sun Y."/>
            <person name="Lan Y."/>
            <person name="Juniper S.K."/>
            <person name="Young C.R."/>
            <person name="Angers B."/>
            <person name="Qian P.Y."/>
        </authorList>
    </citation>
    <scope>NUCLEOTIDE SEQUENCE</scope>
    <source>
        <strain evidence="3">R07B-5</strain>
    </source>
</reference>
<evidence type="ECO:0000259" key="2">
    <source>
        <dbReference type="PROSITE" id="PS50017"/>
    </source>
</evidence>